<feature type="transmembrane region" description="Helical" evidence="1">
    <location>
        <begin position="15"/>
        <end position="37"/>
    </location>
</feature>
<organism evidence="3 4">
    <name type="scientific">Pseudoxanthomonas composti</name>
    <dbReference type="NCBI Taxonomy" id="2137479"/>
    <lineage>
        <taxon>Bacteria</taxon>
        <taxon>Pseudomonadati</taxon>
        <taxon>Pseudomonadota</taxon>
        <taxon>Gammaproteobacteria</taxon>
        <taxon>Lysobacterales</taxon>
        <taxon>Lysobacteraceae</taxon>
        <taxon>Pseudoxanthomonas</taxon>
    </lineage>
</organism>
<evidence type="ECO:0000256" key="1">
    <source>
        <dbReference type="SAM" id="Phobius"/>
    </source>
</evidence>
<accession>A0A4Q1JS05</accession>
<name>A0A4Q1JS05_9GAMM</name>
<dbReference type="Proteomes" id="UP000289784">
    <property type="component" value="Unassembled WGS sequence"/>
</dbReference>
<protein>
    <submittedName>
        <fullName evidence="3">CPBP family intramembrane metalloprotease</fullName>
    </submittedName>
</protein>
<feature type="transmembrane region" description="Helical" evidence="1">
    <location>
        <begin position="172"/>
        <end position="192"/>
    </location>
</feature>
<reference evidence="3 4" key="1">
    <citation type="submission" date="2019-01" db="EMBL/GenBank/DDBJ databases">
        <title>Pseudoxanthomonas composti sp. nov., isolated from compost.</title>
        <authorList>
            <person name="Yang G."/>
        </authorList>
    </citation>
    <scope>NUCLEOTIDE SEQUENCE [LARGE SCALE GENOMIC DNA]</scope>
    <source>
        <strain evidence="3 4">GSS15</strain>
    </source>
</reference>
<dbReference type="OrthoDB" id="193898at2"/>
<keyword evidence="3" id="KW-0378">Hydrolase</keyword>
<feature type="domain" description="CAAX prenyl protease 2/Lysostaphin resistance protein A-like" evidence="2">
    <location>
        <begin position="142"/>
        <end position="232"/>
    </location>
</feature>
<dbReference type="GO" id="GO:0004175">
    <property type="term" value="F:endopeptidase activity"/>
    <property type="evidence" value="ECO:0007669"/>
    <property type="project" value="UniProtKB-ARBA"/>
</dbReference>
<keyword evidence="3" id="KW-0482">Metalloprotease</keyword>
<keyword evidence="1" id="KW-0472">Membrane</keyword>
<sequence>MTPVALYSADPARGWLPWAWLTPILMILFNAVPVIALDGWMQSQHWSTPRGDPIGLTGLHALLWIGFAPTLAAVLAWVRLVEGRSLASIGLTGPAPLKTFLCGLAVGCGTIALVVVAIWMAGGMQAAGWGQAWRSPASLPQIGLLLLSFMFQASVEEIIFRGWMLSVVARKTNVAVAVMLVSLAFCLLHFSPHQPPRVMLAIFLFSLFACAWALRAGNLWGVMGWHVGWNWLLATGFELPVTGMDAHLPALLVALRPQGLDALTGGAEGPEGSYLCSVFFIAAIAWIQWRKTRGAQDFSPISR</sequence>
<evidence type="ECO:0000259" key="2">
    <source>
        <dbReference type="Pfam" id="PF02517"/>
    </source>
</evidence>
<feature type="transmembrane region" description="Helical" evidence="1">
    <location>
        <begin position="198"/>
        <end position="217"/>
    </location>
</feature>
<dbReference type="InterPro" id="IPR003675">
    <property type="entry name" value="Rce1/LyrA-like_dom"/>
</dbReference>
<dbReference type="GO" id="GO:0006508">
    <property type="term" value="P:proteolysis"/>
    <property type="evidence" value="ECO:0007669"/>
    <property type="project" value="UniProtKB-KW"/>
</dbReference>
<dbReference type="GO" id="GO:0008237">
    <property type="term" value="F:metallopeptidase activity"/>
    <property type="evidence" value="ECO:0007669"/>
    <property type="project" value="UniProtKB-KW"/>
</dbReference>
<dbReference type="AlphaFoldDB" id="A0A4Q1JS05"/>
<keyword evidence="4" id="KW-1185">Reference proteome</keyword>
<keyword evidence="3" id="KW-0645">Protease</keyword>
<proteinExistence type="predicted"/>
<feature type="transmembrane region" description="Helical" evidence="1">
    <location>
        <begin position="99"/>
        <end position="122"/>
    </location>
</feature>
<feature type="transmembrane region" description="Helical" evidence="1">
    <location>
        <begin position="272"/>
        <end position="289"/>
    </location>
</feature>
<keyword evidence="1" id="KW-1133">Transmembrane helix</keyword>
<dbReference type="RefSeq" id="WP_129472091.1">
    <property type="nucleotide sequence ID" value="NZ_SAWZ01000009.1"/>
</dbReference>
<dbReference type="PANTHER" id="PTHR39430:SF1">
    <property type="entry name" value="PROTEASE"/>
    <property type="match status" value="1"/>
</dbReference>
<comment type="caution">
    <text evidence="3">The sequence shown here is derived from an EMBL/GenBank/DDBJ whole genome shotgun (WGS) entry which is preliminary data.</text>
</comment>
<evidence type="ECO:0000313" key="4">
    <source>
        <dbReference type="Proteomes" id="UP000289784"/>
    </source>
</evidence>
<gene>
    <name evidence="3" type="ORF">EPA99_15185</name>
</gene>
<dbReference type="EMBL" id="SAWZ01000009">
    <property type="protein sequence ID" value="RXR02002.1"/>
    <property type="molecule type" value="Genomic_DNA"/>
</dbReference>
<dbReference type="PANTHER" id="PTHR39430">
    <property type="entry name" value="MEMBRANE-ASSOCIATED PROTEASE-RELATED"/>
    <property type="match status" value="1"/>
</dbReference>
<feature type="transmembrane region" description="Helical" evidence="1">
    <location>
        <begin position="142"/>
        <end position="160"/>
    </location>
</feature>
<keyword evidence="1" id="KW-0812">Transmembrane</keyword>
<feature type="transmembrane region" description="Helical" evidence="1">
    <location>
        <begin position="57"/>
        <end position="78"/>
    </location>
</feature>
<evidence type="ECO:0000313" key="3">
    <source>
        <dbReference type="EMBL" id="RXR02002.1"/>
    </source>
</evidence>
<dbReference type="Pfam" id="PF02517">
    <property type="entry name" value="Rce1-like"/>
    <property type="match status" value="1"/>
</dbReference>
<dbReference type="GO" id="GO:0080120">
    <property type="term" value="P:CAAX-box protein maturation"/>
    <property type="evidence" value="ECO:0007669"/>
    <property type="project" value="UniProtKB-ARBA"/>
</dbReference>